<organism evidence="1 2">
    <name type="scientific">Paramagnetospirillum magneticum (strain ATCC 700264 / AMB-1)</name>
    <name type="common">Magnetospirillum magneticum</name>
    <dbReference type="NCBI Taxonomy" id="342108"/>
    <lineage>
        <taxon>Bacteria</taxon>
        <taxon>Pseudomonadati</taxon>
        <taxon>Pseudomonadota</taxon>
        <taxon>Alphaproteobacteria</taxon>
        <taxon>Rhodospirillales</taxon>
        <taxon>Magnetospirillaceae</taxon>
        <taxon>Paramagnetospirillum</taxon>
    </lineage>
</organism>
<dbReference type="HOGENOM" id="CLU_136646_0_0_5"/>
<keyword evidence="2" id="KW-1185">Reference proteome</keyword>
<protein>
    <submittedName>
        <fullName evidence="1">Uncharacterized protein</fullName>
    </submittedName>
</protein>
<evidence type="ECO:0000313" key="1">
    <source>
        <dbReference type="EMBL" id="BAE49987.1"/>
    </source>
</evidence>
<name>Q2W838_PARM1</name>
<proteinExistence type="predicted"/>
<dbReference type="KEGG" id="mag:amb1183"/>
<dbReference type="Proteomes" id="UP000007058">
    <property type="component" value="Chromosome"/>
</dbReference>
<reference evidence="1 2" key="1">
    <citation type="journal article" date="2005" name="DNA Res.">
        <title>Complete genome sequence of the facultative anaerobic magnetotactic bacterium Magnetospirillum sp. strain AMB-1.</title>
        <authorList>
            <person name="Matsunaga T."/>
            <person name="Okamura Y."/>
            <person name="Fukuda Y."/>
            <person name="Wahyudi A.T."/>
            <person name="Murase Y."/>
            <person name="Takeyama H."/>
        </authorList>
    </citation>
    <scope>NUCLEOTIDE SEQUENCE [LARGE SCALE GENOMIC DNA]</scope>
    <source>
        <strain evidence="2">ATCC 700264 / AMB-1</strain>
    </source>
</reference>
<dbReference type="EMBL" id="AP007255">
    <property type="protein sequence ID" value="BAE49987.1"/>
    <property type="molecule type" value="Genomic_DNA"/>
</dbReference>
<dbReference type="AlphaFoldDB" id="Q2W838"/>
<gene>
    <name evidence="1" type="ordered locus">amb1183</name>
</gene>
<accession>Q2W838</accession>
<sequence length="166" mass="18469">MMTTTISWPARLPLPTYDGYALEPESAVTRTDMESGPARQRRRFTQTPTRIPVRWRMSAVDFATFEAWFRLKLDDGADWFAISLLGGSGIAAHEARFVGQGNTPYKAVPSRGGAWIVTSTLEIRQRPMLDAGALEILLAEDVVALFANIQTLHTTLHVGLPVSIRW</sequence>
<dbReference type="STRING" id="342108.amb1183"/>
<evidence type="ECO:0000313" key="2">
    <source>
        <dbReference type="Proteomes" id="UP000007058"/>
    </source>
</evidence>